<gene>
    <name evidence="2" type="ordered locus">Tpen_1543</name>
</gene>
<evidence type="ECO:0000313" key="2">
    <source>
        <dbReference type="EMBL" id="ABL78939.1"/>
    </source>
</evidence>
<feature type="transmembrane region" description="Helical" evidence="1">
    <location>
        <begin position="20"/>
        <end position="38"/>
    </location>
</feature>
<evidence type="ECO:0000313" key="3">
    <source>
        <dbReference type="Proteomes" id="UP000000641"/>
    </source>
</evidence>
<reference evidence="3" key="1">
    <citation type="journal article" date="2008" name="J. Bacteriol.">
        <title>Genome sequence of Thermofilum pendens reveals an exceptional loss of biosynthetic pathways without genome reduction.</title>
        <authorList>
            <person name="Anderson I."/>
            <person name="Rodriguez J."/>
            <person name="Susanti D."/>
            <person name="Porat I."/>
            <person name="Reich C."/>
            <person name="Ulrich L.E."/>
            <person name="Elkins J.G."/>
            <person name="Mavromatis K."/>
            <person name="Lykidis A."/>
            <person name="Kim E."/>
            <person name="Thompson L.S."/>
            <person name="Nolan M."/>
            <person name="Land M."/>
            <person name="Copeland A."/>
            <person name="Lapidus A."/>
            <person name="Lucas S."/>
            <person name="Detter C."/>
            <person name="Zhulin I.B."/>
            <person name="Olsen G.J."/>
            <person name="Whitman W."/>
            <person name="Mukhopadhyay B."/>
            <person name="Bristow J."/>
            <person name="Kyrpides N."/>
        </authorList>
    </citation>
    <scope>NUCLEOTIDE SEQUENCE [LARGE SCALE GENOMIC DNA]</scope>
    <source>
        <strain evidence="3">DSM 2475 / Hrk 5</strain>
    </source>
</reference>
<dbReference type="EMBL" id="CP000505">
    <property type="protein sequence ID" value="ABL78939.1"/>
    <property type="molecule type" value="Genomic_DNA"/>
</dbReference>
<keyword evidence="1" id="KW-1133">Transmembrane helix</keyword>
<dbReference type="STRING" id="368408.Tpen_1543"/>
<dbReference type="RefSeq" id="WP_011753204.1">
    <property type="nucleotide sequence ID" value="NC_008698.1"/>
</dbReference>
<name>A1S0F9_THEPD</name>
<feature type="transmembrane region" description="Helical" evidence="1">
    <location>
        <begin position="106"/>
        <end position="125"/>
    </location>
</feature>
<keyword evidence="1" id="KW-0812">Transmembrane</keyword>
<organism evidence="2 3">
    <name type="scientific">Thermofilum pendens (strain DSM 2475 / Hrk 5)</name>
    <dbReference type="NCBI Taxonomy" id="368408"/>
    <lineage>
        <taxon>Archaea</taxon>
        <taxon>Thermoproteota</taxon>
        <taxon>Thermoprotei</taxon>
        <taxon>Thermofilales</taxon>
        <taxon>Thermofilaceae</taxon>
        <taxon>Thermofilum</taxon>
    </lineage>
</organism>
<dbReference type="InterPro" id="IPR009825">
    <property type="entry name" value="ECF_substrate-spec-like"/>
</dbReference>
<accession>A1S0F9</accession>
<dbReference type="HOGENOM" id="CLU_1109549_0_0_2"/>
<dbReference type="GeneID" id="4600836"/>
<feature type="transmembrane region" description="Helical" evidence="1">
    <location>
        <begin position="50"/>
        <end position="74"/>
    </location>
</feature>
<proteinExistence type="predicted"/>
<keyword evidence="1" id="KW-0472">Membrane</keyword>
<evidence type="ECO:0008006" key="4">
    <source>
        <dbReference type="Google" id="ProtNLM"/>
    </source>
</evidence>
<dbReference type="Gene3D" id="1.10.1760.20">
    <property type="match status" value="1"/>
</dbReference>
<dbReference type="AlphaFoldDB" id="A1S0F9"/>
<dbReference type="GO" id="GO:0016020">
    <property type="term" value="C:membrane"/>
    <property type="evidence" value="ECO:0007669"/>
    <property type="project" value="InterPro"/>
</dbReference>
<feature type="transmembrane region" description="Helical" evidence="1">
    <location>
        <begin position="158"/>
        <end position="178"/>
    </location>
</feature>
<feature type="transmembrane region" description="Helical" evidence="1">
    <location>
        <begin position="185"/>
        <end position="208"/>
    </location>
</feature>
<dbReference type="EnsemblBacteria" id="ABL78939">
    <property type="protein sequence ID" value="ABL78939"/>
    <property type="gene ID" value="Tpen_1543"/>
</dbReference>
<protein>
    <recommendedName>
        <fullName evidence="4">ECF transporter S component</fullName>
    </recommendedName>
</protein>
<dbReference type="Proteomes" id="UP000000641">
    <property type="component" value="Chromosome"/>
</dbReference>
<sequence>MGTTLKESSGVKRRISTQDVALVAVMAALANVLGFFAIPGPWNIQFSMTGIPILLVAFTRGPLLGALTGLLGGYVQAVKYGWEGYVVYTAIQGGVAGFFAKKVRLLRVLAPPFFFFGGFFLTWWVDQMRYGKVTFEDLVSMTQRAVAAGPETGLAVPYVSIVSGVVAAAVAALLVLRFPENRRLLLTLAGCMGAIAYVPYDAFALYVVQQYPWIPTWFVLAKDLVQDFVAAGITASILENKRVRRLLGGA</sequence>
<dbReference type="Pfam" id="PF07155">
    <property type="entry name" value="ECF-ribofla_trS"/>
    <property type="match status" value="1"/>
</dbReference>
<evidence type="ECO:0000256" key="1">
    <source>
        <dbReference type="SAM" id="Phobius"/>
    </source>
</evidence>
<dbReference type="KEGG" id="tpe:Tpen_1543"/>
<keyword evidence="3" id="KW-1185">Reference proteome</keyword>